<sequence>MAGGGDANVNLTGWRAYINVYTIPGRRNLVITVFGSIFATVWLVKKLRKRSKPIEAK</sequence>
<evidence type="ECO:0008006" key="3">
    <source>
        <dbReference type="Google" id="ProtNLM"/>
    </source>
</evidence>
<evidence type="ECO:0000313" key="2">
    <source>
        <dbReference type="EnsemblMetazoa" id="Aqu2.1.20841_001"/>
    </source>
</evidence>
<dbReference type="InParanoid" id="A0A1X7U020"/>
<reference evidence="2" key="1">
    <citation type="submission" date="2017-05" db="UniProtKB">
        <authorList>
            <consortium name="EnsemblMetazoa"/>
        </authorList>
    </citation>
    <scope>IDENTIFICATION</scope>
</reference>
<accession>A0A1X7U020</accession>
<evidence type="ECO:0000256" key="1">
    <source>
        <dbReference type="SAM" id="Phobius"/>
    </source>
</evidence>
<dbReference type="AlphaFoldDB" id="A0A1X7U020"/>
<keyword evidence="1" id="KW-0472">Membrane</keyword>
<feature type="transmembrane region" description="Helical" evidence="1">
    <location>
        <begin position="27"/>
        <end position="44"/>
    </location>
</feature>
<organism evidence="2">
    <name type="scientific">Amphimedon queenslandica</name>
    <name type="common">Sponge</name>
    <dbReference type="NCBI Taxonomy" id="400682"/>
    <lineage>
        <taxon>Eukaryota</taxon>
        <taxon>Metazoa</taxon>
        <taxon>Porifera</taxon>
        <taxon>Demospongiae</taxon>
        <taxon>Heteroscleromorpha</taxon>
        <taxon>Haplosclerida</taxon>
        <taxon>Niphatidae</taxon>
        <taxon>Amphimedon</taxon>
    </lineage>
</organism>
<dbReference type="Pfam" id="PF14960">
    <property type="entry name" value="ATP_synth_reg"/>
    <property type="match status" value="1"/>
</dbReference>
<name>A0A1X7U020_AMPQE</name>
<keyword evidence="1" id="KW-1133">Transmembrane helix</keyword>
<dbReference type="InterPro" id="IPR009125">
    <property type="entry name" value="ATPMK"/>
</dbReference>
<protein>
    <recommendedName>
        <fullName evidence="3">Up-regulated during skeletal muscle growth protein 5</fullName>
    </recommendedName>
</protein>
<dbReference type="EnsemblMetazoa" id="Aqu2.1.20841_001">
    <property type="protein sequence ID" value="Aqu2.1.20841_001"/>
    <property type="gene ID" value="Aqu2.1.20841"/>
</dbReference>
<proteinExistence type="predicted"/>
<keyword evidence="1" id="KW-0812">Transmembrane</keyword>